<dbReference type="EMBL" id="UINC01014150">
    <property type="protein sequence ID" value="SVA60583.1"/>
    <property type="molecule type" value="Genomic_DNA"/>
</dbReference>
<proteinExistence type="predicted"/>
<evidence type="ECO:0000313" key="1">
    <source>
        <dbReference type="EMBL" id="SVA60583.1"/>
    </source>
</evidence>
<dbReference type="AlphaFoldDB" id="A0A381X8M7"/>
<sequence>MIDKMENITVGKGKSYACKFKVTTMLDTFGRPPNLSDTPLKGPGLYEGFGLIKVRDLDKRLVRVVDQSCNKEFIVSFDDCWDIDDAIYSEEKEE</sequence>
<protein>
    <submittedName>
        <fullName evidence="1">Uncharacterized protein</fullName>
    </submittedName>
</protein>
<accession>A0A381X8M7</accession>
<organism evidence="1">
    <name type="scientific">marine metagenome</name>
    <dbReference type="NCBI Taxonomy" id="408172"/>
    <lineage>
        <taxon>unclassified sequences</taxon>
        <taxon>metagenomes</taxon>
        <taxon>ecological metagenomes</taxon>
    </lineage>
</organism>
<gene>
    <name evidence="1" type="ORF">METZ01_LOCUS113437</name>
</gene>
<reference evidence="1" key="1">
    <citation type="submission" date="2018-05" db="EMBL/GenBank/DDBJ databases">
        <authorList>
            <person name="Lanie J.A."/>
            <person name="Ng W.-L."/>
            <person name="Kazmierczak K.M."/>
            <person name="Andrzejewski T.M."/>
            <person name="Davidsen T.M."/>
            <person name="Wayne K.J."/>
            <person name="Tettelin H."/>
            <person name="Glass J.I."/>
            <person name="Rusch D."/>
            <person name="Podicherti R."/>
            <person name="Tsui H.-C.T."/>
            <person name="Winkler M.E."/>
        </authorList>
    </citation>
    <scope>NUCLEOTIDE SEQUENCE</scope>
</reference>
<name>A0A381X8M7_9ZZZZ</name>